<dbReference type="RefSeq" id="WP_153226924.1">
    <property type="nucleotide sequence ID" value="NZ_QWDN01000292.1"/>
</dbReference>
<reference evidence="5 6" key="1">
    <citation type="journal article" date="2018" name="Syst. Appl. Microbiol.">
        <title>Flavobacterium circumlabens sp. nov. and Flavobacterium cupreum sp. nov., two psychrotrophic species isolated from Antarctic environmental samples.</title>
        <authorList>
            <person name="Kralova S."/>
            <person name="Busse H.J."/>
            <person name="Svec P."/>
            <person name="Maslanova I."/>
            <person name="Stankova E."/>
            <person name="Bartak M."/>
            <person name="Sedlacek I."/>
        </authorList>
    </citation>
    <scope>NUCLEOTIDE SEQUENCE [LARGE SCALE GENOMIC DNA]</scope>
    <source>
        <strain evidence="5 6">CCM 8828</strain>
    </source>
</reference>
<dbReference type="PANTHER" id="PTHR46847">
    <property type="entry name" value="D-ALLOSE-BINDING PERIPLASMIC PROTEIN-RELATED"/>
    <property type="match status" value="1"/>
</dbReference>
<sequence length="152" mass="16684">QMNSAIKIEASLRPEVDLKISDANNNIAKQIEDIERFISNKVDVIIVSPIQSKPLTAVVEKSIKAGIPVLVVDRKIEGENYTAYLGADNIEIGRIAARYIISHSKGSGKIIEITGAKGSSPAYERSLGFSQIISENKRFKIENTIQGDWEGE</sequence>
<protein>
    <submittedName>
        <fullName evidence="5">AraC family transcriptional regulator</fullName>
    </submittedName>
</protein>
<dbReference type="GO" id="GO:0030313">
    <property type="term" value="C:cell envelope"/>
    <property type="evidence" value="ECO:0007669"/>
    <property type="project" value="UniProtKB-SubCell"/>
</dbReference>
<dbReference type="EMBL" id="QWDN01000292">
    <property type="protein sequence ID" value="TEB41371.1"/>
    <property type="molecule type" value="Genomic_DNA"/>
</dbReference>
<feature type="non-terminal residue" evidence="5">
    <location>
        <position position="1"/>
    </location>
</feature>
<comment type="subcellular location">
    <subcellularLocation>
        <location evidence="1">Cell envelope</location>
    </subcellularLocation>
</comment>
<evidence type="ECO:0000313" key="5">
    <source>
        <dbReference type="EMBL" id="TEB41371.1"/>
    </source>
</evidence>
<name>A0A4Y7U538_9FLAO</name>
<evidence type="ECO:0000259" key="4">
    <source>
        <dbReference type="Pfam" id="PF13407"/>
    </source>
</evidence>
<evidence type="ECO:0000313" key="6">
    <source>
        <dbReference type="Proteomes" id="UP000298340"/>
    </source>
</evidence>
<dbReference type="Pfam" id="PF13407">
    <property type="entry name" value="Peripla_BP_4"/>
    <property type="match status" value="1"/>
</dbReference>
<dbReference type="AlphaFoldDB" id="A0A4Y7U538"/>
<gene>
    <name evidence="5" type="ORF">D0809_25865</name>
</gene>
<dbReference type="InterPro" id="IPR025997">
    <property type="entry name" value="SBP_2_dom"/>
</dbReference>
<dbReference type="Proteomes" id="UP000298340">
    <property type="component" value="Unassembled WGS sequence"/>
</dbReference>
<proteinExistence type="inferred from homology"/>
<dbReference type="SUPFAM" id="SSF53822">
    <property type="entry name" value="Periplasmic binding protein-like I"/>
    <property type="match status" value="1"/>
</dbReference>
<dbReference type="PANTHER" id="PTHR46847:SF3">
    <property type="entry name" value="GALACTOFURANOSE-BINDING PROTEIN YTFQ"/>
    <property type="match status" value="1"/>
</dbReference>
<comment type="similarity">
    <text evidence="2">Belongs to the bacterial solute-binding protein 2 family.</text>
</comment>
<evidence type="ECO:0000256" key="2">
    <source>
        <dbReference type="ARBA" id="ARBA00007639"/>
    </source>
</evidence>
<dbReference type="Gene3D" id="3.40.50.2300">
    <property type="match status" value="2"/>
</dbReference>
<comment type="caution">
    <text evidence="5">The sequence shown here is derived from an EMBL/GenBank/DDBJ whole genome shotgun (WGS) entry which is preliminary data.</text>
</comment>
<dbReference type="GO" id="GO:0030246">
    <property type="term" value="F:carbohydrate binding"/>
    <property type="evidence" value="ECO:0007669"/>
    <property type="project" value="UniProtKB-ARBA"/>
</dbReference>
<accession>A0A4Y7U538</accession>
<evidence type="ECO:0000256" key="1">
    <source>
        <dbReference type="ARBA" id="ARBA00004196"/>
    </source>
</evidence>
<dbReference type="InterPro" id="IPR028082">
    <property type="entry name" value="Peripla_BP_I"/>
</dbReference>
<organism evidence="5 6">
    <name type="scientific">Flavobacterium circumlabens</name>
    <dbReference type="NCBI Taxonomy" id="2133765"/>
    <lineage>
        <taxon>Bacteria</taxon>
        <taxon>Pseudomonadati</taxon>
        <taxon>Bacteroidota</taxon>
        <taxon>Flavobacteriia</taxon>
        <taxon>Flavobacteriales</taxon>
        <taxon>Flavobacteriaceae</taxon>
        <taxon>Flavobacterium</taxon>
    </lineage>
</organism>
<keyword evidence="3" id="KW-0732">Signal</keyword>
<feature type="domain" description="Periplasmic binding protein" evidence="4">
    <location>
        <begin position="13"/>
        <end position="151"/>
    </location>
</feature>
<feature type="non-terminal residue" evidence="5">
    <location>
        <position position="152"/>
    </location>
</feature>
<evidence type="ECO:0000256" key="3">
    <source>
        <dbReference type="ARBA" id="ARBA00022729"/>
    </source>
</evidence>